<reference evidence="4 5" key="1">
    <citation type="submission" date="2017-07" db="EMBL/GenBank/DDBJ databases">
        <title>Draft genome sequence of aerobic hyperthermophilic archaea, Pyrobaculum aerophilum YKB31 and YKB32.</title>
        <authorList>
            <person name="Mochizuki T."/>
            <person name="Berliner A.J."/>
            <person name="Yoshida-Takashima Y."/>
            <person name="Takaki Y."/>
            <person name="Nunoura T."/>
            <person name="Takai K."/>
        </authorList>
    </citation>
    <scope>NUCLEOTIDE SEQUENCE [LARGE SCALE GENOMIC DNA]</scope>
    <source>
        <strain evidence="2 5">YKB31</strain>
        <strain evidence="3 4">YKB32</strain>
    </source>
</reference>
<comment type="caution">
    <text evidence="3">The sequence shown here is derived from an EMBL/GenBank/DDBJ whole genome shotgun (WGS) entry which is preliminary data.</text>
</comment>
<feature type="coiled-coil region" evidence="1">
    <location>
        <begin position="63"/>
        <end position="90"/>
    </location>
</feature>
<protein>
    <submittedName>
        <fullName evidence="3">Uncharacterized protein</fullName>
    </submittedName>
</protein>
<sequence length="126" mass="14644">MDKIRSEELHHLVELMKLKSAVKSDYIAEFVDGIIRETYLRLRLLDVLSLPEISLNTGESKPLEEVIKTLEDMCQRYEEHLAEIKKLRERAKTPLELEIIASLEKSLERSHITTRMLINALTESRG</sequence>
<dbReference type="EMBL" id="NMUE01000038">
    <property type="protein sequence ID" value="RFA94320.1"/>
    <property type="molecule type" value="Genomic_DNA"/>
</dbReference>
<name>A0A371R6X6_9CREN</name>
<dbReference type="Proteomes" id="UP000257123">
    <property type="component" value="Unassembled WGS sequence"/>
</dbReference>
<dbReference type="RefSeq" id="WP_116421667.1">
    <property type="nucleotide sequence ID" value="NZ_JAOAJA010000007.1"/>
</dbReference>
<accession>A0A371R6X6</accession>
<evidence type="ECO:0000256" key="1">
    <source>
        <dbReference type="SAM" id="Coils"/>
    </source>
</evidence>
<organism evidence="3 4">
    <name type="scientific">Pyrobaculum aerophilum</name>
    <dbReference type="NCBI Taxonomy" id="13773"/>
    <lineage>
        <taxon>Archaea</taxon>
        <taxon>Thermoproteota</taxon>
        <taxon>Thermoprotei</taxon>
        <taxon>Thermoproteales</taxon>
        <taxon>Thermoproteaceae</taxon>
        <taxon>Pyrobaculum</taxon>
    </lineage>
</organism>
<evidence type="ECO:0000313" key="2">
    <source>
        <dbReference type="EMBL" id="RFA94320.1"/>
    </source>
</evidence>
<keyword evidence="1" id="KW-0175">Coiled coil</keyword>
<dbReference type="OrthoDB" id="27633at2157"/>
<gene>
    <name evidence="2" type="ORF">CGL51_10310</name>
    <name evidence="3" type="ORF">CGL52_01385</name>
</gene>
<dbReference type="Proteomes" id="UP000256877">
    <property type="component" value="Unassembled WGS sequence"/>
</dbReference>
<evidence type="ECO:0000313" key="3">
    <source>
        <dbReference type="EMBL" id="RFB00259.1"/>
    </source>
</evidence>
<evidence type="ECO:0000313" key="4">
    <source>
        <dbReference type="Proteomes" id="UP000256877"/>
    </source>
</evidence>
<dbReference type="EMBL" id="NMUF01000002">
    <property type="protein sequence ID" value="RFB00259.1"/>
    <property type="molecule type" value="Genomic_DNA"/>
</dbReference>
<dbReference type="AlphaFoldDB" id="A0A371R6X6"/>
<proteinExistence type="predicted"/>
<evidence type="ECO:0000313" key="5">
    <source>
        <dbReference type="Proteomes" id="UP000257123"/>
    </source>
</evidence>